<keyword evidence="6 8" id="KW-0472">Membrane</keyword>
<feature type="transmembrane region" description="Helical" evidence="8">
    <location>
        <begin position="330"/>
        <end position="352"/>
    </location>
</feature>
<evidence type="ECO:0000256" key="4">
    <source>
        <dbReference type="ARBA" id="ARBA00022692"/>
    </source>
</evidence>
<keyword evidence="11" id="KW-1185">Reference proteome</keyword>
<dbReference type="EMBL" id="NDIQ01000001">
    <property type="protein sequence ID" value="PRT53567.1"/>
    <property type="molecule type" value="Genomic_DNA"/>
</dbReference>
<dbReference type="GeneID" id="36514936"/>
<protein>
    <submittedName>
        <fullName evidence="10">Sodium/potassium/calcium exchanger 6, mitochondrial</fullName>
    </submittedName>
</protein>
<dbReference type="PANTHER" id="PTHR12266:SF0">
    <property type="entry name" value="MITOCHONDRIAL SODIUM_CALCIUM EXCHANGER PROTEIN"/>
    <property type="match status" value="1"/>
</dbReference>
<feature type="transmembrane region" description="Helical" evidence="8">
    <location>
        <begin position="358"/>
        <end position="376"/>
    </location>
</feature>
<comment type="similarity">
    <text evidence="2">Belongs to the Ca(2+):cation antiporter (CaCA) (TC 2.A.19) family.</text>
</comment>
<evidence type="ECO:0000256" key="8">
    <source>
        <dbReference type="SAM" id="Phobius"/>
    </source>
</evidence>
<feature type="transmembrane region" description="Helical" evidence="8">
    <location>
        <begin position="405"/>
        <end position="425"/>
    </location>
</feature>
<gene>
    <name evidence="10" type="ORF">B9G98_01187</name>
</gene>
<evidence type="ECO:0000259" key="9">
    <source>
        <dbReference type="Pfam" id="PF01699"/>
    </source>
</evidence>
<evidence type="ECO:0000256" key="1">
    <source>
        <dbReference type="ARBA" id="ARBA00004141"/>
    </source>
</evidence>
<organism evidence="10 11">
    <name type="scientific">Wickerhamiella sorbophila</name>
    <dbReference type="NCBI Taxonomy" id="45607"/>
    <lineage>
        <taxon>Eukaryota</taxon>
        <taxon>Fungi</taxon>
        <taxon>Dikarya</taxon>
        <taxon>Ascomycota</taxon>
        <taxon>Saccharomycotina</taxon>
        <taxon>Dipodascomycetes</taxon>
        <taxon>Dipodascales</taxon>
        <taxon>Trichomonascaceae</taxon>
        <taxon>Wickerhamiella</taxon>
    </lineage>
</organism>
<dbReference type="RefSeq" id="XP_024663513.1">
    <property type="nucleotide sequence ID" value="XM_024807745.1"/>
</dbReference>
<dbReference type="Proteomes" id="UP000238350">
    <property type="component" value="Unassembled WGS sequence"/>
</dbReference>
<feature type="transmembrane region" description="Helical" evidence="8">
    <location>
        <begin position="64"/>
        <end position="86"/>
    </location>
</feature>
<feature type="transmembrane region" description="Helical" evidence="8">
    <location>
        <begin position="472"/>
        <end position="495"/>
    </location>
</feature>
<dbReference type="OrthoDB" id="407410at2759"/>
<evidence type="ECO:0000313" key="11">
    <source>
        <dbReference type="Proteomes" id="UP000238350"/>
    </source>
</evidence>
<evidence type="ECO:0000256" key="6">
    <source>
        <dbReference type="ARBA" id="ARBA00023136"/>
    </source>
</evidence>
<dbReference type="AlphaFoldDB" id="A0A2T0FF29"/>
<feature type="domain" description="Sodium/calcium exchanger membrane region" evidence="9">
    <location>
        <begin position="30"/>
        <end position="168"/>
    </location>
</feature>
<feature type="domain" description="Sodium/calcium exchanger membrane region" evidence="9">
    <location>
        <begin position="409"/>
        <end position="504"/>
    </location>
</feature>
<dbReference type="GO" id="GO:0016020">
    <property type="term" value="C:membrane"/>
    <property type="evidence" value="ECO:0007669"/>
    <property type="project" value="UniProtKB-SubCell"/>
</dbReference>
<dbReference type="GO" id="GO:0006874">
    <property type="term" value="P:intracellular calcium ion homeostasis"/>
    <property type="evidence" value="ECO:0007669"/>
    <property type="project" value="TreeGrafter"/>
</dbReference>
<dbReference type="InterPro" id="IPR004837">
    <property type="entry name" value="NaCa_Exmemb"/>
</dbReference>
<keyword evidence="4 8" id="KW-0812">Transmembrane</keyword>
<evidence type="ECO:0000256" key="2">
    <source>
        <dbReference type="ARBA" id="ARBA00008170"/>
    </source>
</evidence>
<dbReference type="InterPro" id="IPR051359">
    <property type="entry name" value="CaCA_antiporter"/>
</dbReference>
<feature type="transmembrane region" description="Helical" evidence="8">
    <location>
        <begin position="22"/>
        <end position="44"/>
    </location>
</feature>
<keyword evidence="5 8" id="KW-1133">Transmembrane helix</keyword>
<evidence type="ECO:0000256" key="3">
    <source>
        <dbReference type="ARBA" id="ARBA00022448"/>
    </source>
</evidence>
<feature type="transmembrane region" description="Helical" evidence="8">
    <location>
        <begin position="98"/>
        <end position="119"/>
    </location>
</feature>
<evidence type="ECO:0000256" key="7">
    <source>
        <dbReference type="SAM" id="MobiDB-lite"/>
    </source>
</evidence>
<dbReference type="InterPro" id="IPR044880">
    <property type="entry name" value="NCX_ion-bd_dom_sf"/>
</dbReference>
<feature type="region of interest" description="Disordered" evidence="7">
    <location>
        <begin position="228"/>
        <end position="265"/>
    </location>
</feature>
<dbReference type="GO" id="GO:0008324">
    <property type="term" value="F:monoatomic cation transmembrane transporter activity"/>
    <property type="evidence" value="ECO:0007669"/>
    <property type="project" value="TreeGrafter"/>
</dbReference>
<keyword evidence="3" id="KW-0813">Transport</keyword>
<feature type="transmembrane region" description="Helical" evidence="8">
    <location>
        <begin position="381"/>
        <end position="399"/>
    </location>
</feature>
<name>A0A2T0FF29_9ASCO</name>
<comment type="subcellular location">
    <subcellularLocation>
        <location evidence="1">Membrane</location>
        <topology evidence="1">Multi-pass membrane protein</topology>
    </subcellularLocation>
</comment>
<evidence type="ECO:0000256" key="5">
    <source>
        <dbReference type="ARBA" id="ARBA00022989"/>
    </source>
</evidence>
<proteinExistence type="inferred from homology"/>
<feature type="transmembrane region" description="Helical" evidence="8">
    <location>
        <begin position="131"/>
        <end position="148"/>
    </location>
</feature>
<dbReference type="STRING" id="45607.A0A2T0FF29"/>
<accession>A0A2T0FF29</accession>
<evidence type="ECO:0000313" key="10">
    <source>
        <dbReference type="EMBL" id="PRT53567.1"/>
    </source>
</evidence>
<reference evidence="10 11" key="1">
    <citation type="submission" date="2017-04" db="EMBL/GenBank/DDBJ databases">
        <title>Genome sequencing of [Candida] sorbophila.</title>
        <authorList>
            <person name="Ahn J.O."/>
        </authorList>
    </citation>
    <scope>NUCLEOTIDE SEQUENCE [LARGE SCALE GENOMIC DNA]</scope>
    <source>
        <strain evidence="10 11">DS02</strain>
    </source>
</reference>
<dbReference type="PANTHER" id="PTHR12266">
    <property type="entry name" value="NA+/CA2+ K+ INDEPENDENT EXCHANGER"/>
    <property type="match status" value="1"/>
</dbReference>
<dbReference type="Pfam" id="PF01699">
    <property type="entry name" value="Na_Ca_ex"/>
    <property type="match status" value="2"/>
</dbReference>
<sequence length="538" mass="58293">MLQCYQNWSHTFSEWAGDYSEWLSISGHVALLTFLFGTISVAAYDFMCPNLRTLSSRSGLSANIVGVVFVAFGNSSVDIFGAIAALSVGANALAIGELIGAALFITTVVVGSMALFGPFEVESRFFKRDSRFLLLASVVVMYIVYDGIITLVEVFSLLALYAVYAIVIAMDHFDNTKNQEDLYADVARNIGIYHYESQNDGSIPPSPLPPRGSLLGAHQFHDAVNDGLSPISSRSRSPRQDSLALQVPLDVPTPTSPKGQSKNVLPPCDLLQDLEGSERPLLPSLTIEPPGEEIDQVPRVHEDDPPQPSTMHFIFLHLFPLFEDISEKHWLARIHGFILLLPIFCLAASVPVVGEREVPNAALIILAMGCPAALWLLLDNFYLSLITSILVVVALYIGWLRPQSLAMTLLGFVMSVVWVVNLAQLVINELQIVGKSLGISETFMGLTVFAIGDSLGDLVTNISIAQLGMSTMAVSACFASPFMTMLIGIGLGSLVHMVMTRRTVVEMPVDPQIFVSPSNTITGISHHSSAESSSVCGY</sequence>
<dbReference type="Gene3D" id="1.20.1420.30">
    <property type="entry name" value="NCX, central ion-binding region"/>
    <property type="match status" value="2"/>
</dbReference>
<comment type="caution">
    <text evidence="10">The sequence shown here is derived from an EMBL/GenBank/DDBJ whole genome shotgun (WGS) entry which is preliminary data.</text>
</comment>